<dbReference type="AlphaFoldDB" id="A0A8J2K8R9"/>
<keyword evidence="1" id="KW-0732">Signal</keyword>
<gene>
    <name evidence="2" type="ORF">AFUS01_LOCUS20086</name>
</gene>
<evidence type="ECO:0000313" key="3">
    <source>
        <dbReference type="Proteomes" id="UP000708208"/>
    </source>
</evidence>
<keyword evidence="3" id="KW-1185">Reference proteome</keyword>
<dbReference type="Proteomes" id="UP000708208">
    <property type="component" value="Unassembled WGS sequence"/>
</dbReference>
<accession>A0A8J2K8R9</accession>
<feature type="chain" id="PRO_5035194055" evidence="1">
    <location>
        <begin position="16"/>
        <end position="34"/>
    </location>
</feature>
<protein>
    <submittedName>
        <fullName evidence="2">Uncharacterized protein</fullName>
    </submittedName>
</protein>
<comment type="caution">
    <text evidence="2">The sequence shown here is derived from an EMBL/GenBank/DDBJ whole genome shotgun (WGS) entry which is preliminary data.</text>
</comment>
<proteinExistence type="predicted"/>
<sequence length="34" mass="3739">MITELIVLLVALAIGWNYCAKRNRNFPPGPTGLP</sequence>
<reference evidence="2" key="1">
    <citation type="submission" date="2021-06" db="EMBL/GenBank/DDBJ databases">
        <authorList>
            <person name="Hodson N. C."/>
            <person name="Mongue J. A."/>
            <person name="Jaron S. K."/>
        </authorList>
    </citation>
    <scope>NUCLEOTIDE SEQUENCE</scope>
</reference>
<dbReference type="EMBL" id="CAJVCH010213936">
    <property type="protein sequence ID" value="CAG7731499.1"/>
    <property type="molecule type" value="Genomic_DNA"/>
</dbReference>
<feature type="non-terminal residue" evidence="2">
    <location>
        <position position="1"/>
    </location>
</feature>
<evidence type="ECO:0000256" key="1">
    <source>
        <dbReference type="SAM" id="SignalP"/>
    </source>
</evidence>
<name>A0A8J2K8R9_9HEXA</name>
<organism evidence="2 3">
    <name type="scientific">Allacma fusca</name>
    <dbReference type="NCBI Taxonomy" id="39272"/>
    <lineage>
        <taxon>Eukaryota</taxon>
        <taxon>Metazoa</taxon>
        <taxon>Ecdysozoa</taxon>
        <taxon>Arthropoda</taxon>
        <taxon>Hexapoda</taxon>
        <taxon>Collembola</taxon>
        <taxon>Symphypleona</taxon>
        <taxon>Sminthuridae</taxon>
        <taxon>Allacma</taxon>
    </lineage>
</organism>
<evidence type="ECO:0000313" key="2">
    <source>
        <dbReference type="EMBL" id="CAG7731499.1"/>
    </source>
</evidence>
<feature type="signal peptide" evidence="1">
    <location>
        <begin position="1"/>
        <end position="15"/>
    </location>
</feature>